<name>A0A9P8VKR1_9PEZI</name>
<dbReference type="Proteomes" id="UP000770015">
    <property type="component" value="Unassembled WGS sequence"/>
</dbReference>
<gene>
    <name evidence="2" type="ORF">F5X68DRAFT_227303</name>
</gene>
<feature type="signal peptide" evidence="1">
    <location>
        <begin position="1"/>
        <end position="16"/>
    </location>
</feature>
<dbReference type="OrthoDB" id="2142213at2759"/>
<evidence type="ECO:0000313" key="3">
    <source>
        <dbReference type="Proteomes" id="UP000770015"/>
    </source>
</evidence>
<keyword evidence="3" id="KW-1185">Reference proteome</keyword>
<dbReference type="EMBL" id="JAGSXJ010000002">
    <property type="protein sequence ID" value="KAH6695322.1"/>
    <property type="molecule type" value="Genomic_DNA"/>
</dbReference>
<dbReference type="AlphaFoldDB" id="A0A9P8VKR1"/>
<sequence length="309" mass="34017">MLLSAGLSTLAQLALASLAFSQHLNKPAAWPNLDHLRDTLNSLPGATYKIDPWVNGYISEGCRDRAMLGKKDPTKFQSYTVYMGDCNIPWTVCQEEGAEPSIEKLVDTLARVPIGMRQYIGDIVHFSGGGGGSAWKIPCIVHVSGNSAQSVGVWLHEASHCVDGANGMGLKSRDPSWLDAYNLDTHVADRYAQVSHAENFAQYASLVIYDRFTNRKLQWHPQYMQVVWQIRRIAAAADSFVGNWMFDYSGKRVCTFRPEASPVVNPATGAIMSRRSYITPRNTGITILTPSEGQGDVPISNCTLKEGSF</sequence>
<reference evidence="2" key="1">
    <citation type="journal article" date="2021" name="Nat. Commun.">
        <title>Genetic determinants of endophytism in the Arabidopsis root mycobiome.</title>
        <authorList>
            <person name="Mesny F."/>
            <person name="Miyauchi S."/>
            <person name="Thiergart T."/>
            <person name="Pickel B."/>
            <person name="Atanasova L."/>
            <person name="Karlsson M."/>
            <person name="Huettel B."/>
            <person name="Barry K.W."/>
            <person name="Haridas S."/>
            <person name="Chen C."/>
            <person name="Bauer D."/>
            <person name="Andreopoulos W."/>
            <person name="Pangilinan J."/>
            <person name="LaButti K."/>
            <person name="Riley R."/>
            <person name="Lipzen A."/>
            <person name="Clum A."/>
            <person name="Drula E."/>
            <person name="Henrissat B."/>
            <person name="Kohler A."/>
            <person name="Grigoriev I.V."/>
            <person name="Martin F.M."/>
            <person name="Hacquard S."/>
        </authorList>
    </citation>
    <scope>NUCLEOTIDE SEQUENCE</scope>
    <source>
        <strain evidence="2">MPI-SDFR-AT-0117</strain>
    </source>
</reference>
<feature type="chain" id="PRO_5040416697" evidence="1">
    <location>
        <begin position="17"/>
        <end position="309"/>
    </location>
</feature>
<comment type="caution">
    <text evidence="2">The sequence shown here is derived from an EMBL/GenBank/DDBJ whole genome shotgun (WGS) entry which is preliminary data.</text>
</comment>
<evidence type="ECO:0000256" key="1">
    <source>
        <dbReference type="SAM" id="SignalP"/>
    </source>
</evidence>
<protein>
    <submittedName>
        <fullName evidence="2">Uncharacterized protein</fullName>
    </submittedName>
</protein>
<evidence type="ECO:0000313" key="2">
    <source>
        <dbReference type="EMBL" id="KAH6695322.1"/>
    </source>
</evidence>
<keyword evidence="1" id="KW-0732">Signal</keyword>
<organism evidence="2 3">
    <name type="scientific">Plectosphaerella plurivora</name>
    <dbReference type="NCBI Taxonomy" id="936078"/>
    <lineage>
        <taxon>Eukaryota</taxon>
        <taxon>Fungi</taxon>
        <taxon>Dikarya</taxon>
        <taxon>Ascomycota</taxon>
        <taxon>Pezizomycotina</taxon>
        <taxon>Sordariomycetes</taxon>
        <taxon>Hypocreomycetidae</taxon>
        <taxon>Glomerellales</taxon>
        <taxon>Plectosphaerellaceae</taxon>
        <taxon>Plectosphaerella</taxon>
    </lineage>
</organism>
<proteinExistence type="predicted"/>
<accession>A0A9P8VKR1</accession>
<dbReference type="SUPFAM" id="SSF55486">
    <property type="entry name" value="Metalloproteases ('zincins'), catalytic domain"/>
    <property type="match status" value="1"/>
</dbReference>